<name>A0ABQ8MIG9_LABRO</name>
<keyword evidence="23" id="KW-1185">Reference proteome</keyword>
<dbReference type="Proteomes" id="UP000830375">
    <property type="component" value="Unassembled WGS sequence"/>
</dbReference>
<evidence type="ECO:0000256" key="6">
    <source>
        <dbReference type="ARBA" id="ARBA00022553"/>
    </source>
</evidence>
<comment type="subcellular location">
    <subcellularLocation>
        <location evidence="1">Mitochondrion outer membrane</location>
    </subcellularLocation>
</comment>
<dbReference type="InterPro" id="IPR001925">
    <property type="entry name" value="Porin_Euk"/>
</dbReference>
<evidence type="ECO:0000256" key="8">
    <source>
        <dbReference type="ARBA" id="ARBA00022741"/>
    </source>
</evidence>
<feature type="chain" id="PRO_5047047415" description="Non-selective voltage-gated ion channel VDAC3" evidence="21">
    <location>
        <begin position="19"/>
        <end position="406"/>
    </location>
</feature>
<dbReference type="PANTHER" id="PTHR11743">
    <property type="entry name" value="VOLTAGE-DEPENDENT ANION-SELECTIVE CHANNEL"/>
    <property type="match status" value="1"/>
</dbReference>
<dbReference type="PANTHER" id="PTHR11743:SF28">
    <property type="entry name" value="VOLTAGE-DEPENDENT ANION-SELECTIVE CHANNEL PROTEIN 3"/>
    <property type="match status" value="1"/>
</dbReference>
<evidence type="ECO:0000256" key="17">
    <source>
        <dbReference type="ARBA" id="ARBA00034430"/>
    </source>
</evidence>
<keyword evidence="6" id="KW-0597">Phosphoprotein</keyword>
<reference evidence="22 23" key="1">
    <citation type="submission" date="2022-01" db="EMBL/GenBank/DDBJ databases">
        <title>A high-quality chromosome-level genome assembly of rohu carp, Labeo rohita.</title>
        <authorList>
            <person name="Arick M.A. II"/>
            <person name="Hsu C.-Y."/>
            <person name="Magbanua Z."/>
            <person name="Pechanova O."/>
            <person name="Grover C."/>
            <person name="Miller E."/>
            <person name="Thrash A."/>
            <person name="Ezzel L."/>
            <person name="Alam S."/>
            <person name="Benzie J."/>
            <person name="Hamilton M."/>
            <person name="Karsi A."/>
            <person name="Lawrence M.L."/>
            <person name="Peterson D.G."/>
        </authorList>
    </citation>
    <scope>NUCLEOTIDE SEQUENCE [LARGE SCALE GENOMIC DNA]</scope>
    <source>
        <strain evidence="23">BAU-BD-2019</strain>
        <tissue evidence="22">Blood</tissue>
    </source>
</reference>
<evidence type="ECO:0000256" key="20">
    <source>
        <dbReference type="ARBA" id="ARBA00050036"/>
    </source>
</evidence>
<keyword evidence="11" id="KW-0007">Acetylation</keyword>
<keyword evidence="10" id="KW-0832">Ubl conjugation</keyword>
<evidence type="ECO:0000256" key="21">
    <source>
        <dbReference type="SAM" id="SignalP"/>
    </source>
</evidence>
<comment type="function">
    <text evidence="19">Non-selective voltage-gated ion channel that mediates the transport of anions and cations through the mitochondrion outer membrane and plasma membrane. Forms a high-conducting channel with a stable open state and a voltage-induced closure with a mild preference for anions over cations. Involved in male fertility and sperm mitochondrial sheath formation.</text>
</comment>
<evidence type="ECO:0000256" key="10">
    <source>
        <dbReference type="ARBA" id="ARBA00022843"/>
    </source>
</evidence>
<comment type="catalytic activity">
    <reaction evidence="16">
        <text>chloride(in) = chloride(out)</text>
        <dbReference type="Rhea" id="RHEA:29823"/>
        <dbReference type="ChEBI" id="CHEBI:17996"/>
    </reaction>
</comment>
<evidence type="ECO:0000256" key="3">
    <source>
        <dbReference type="ARBA" id="ARBA00022448"/>
    </source>
</evidence>
<keyword evidence="8" id="KW-0547">Nucleotide-binding</keyword>
<keyword evidence="13" id="KW-0626">Porin</keyword>
<evidence type="ECO:0000313" key="22">
    <source>
        <dbReference type="EMBL" id="KAI2661976.1"/>
    </source>
</evidence>
<evidence type="ECO:0000256" key="15">
    <source>
        <dbReference type="ARBA" id="ARBA00023136"/>
    </source>
</evidence>
<evidence type="ECO:0000256" key="9">
    <source>
        <dbReference type="ARBA" id="ARBA00022787"/>
    </source>
</evidence>
<keyword evidence="9" id="KW-1000">Mitochondrion outer membrane</keyword>
<evidence type="ECO:0000256" key="19">
    <source>
        <dbReference type="ARBA" id="ARBA00049964"/>
    </source>
</evidence>
<organism evidence="22 23">
    <name type="scientific">Labeo rohita</name>
    <name type="common">Indian major carp</name>
    <name type="synonym">Cyprinus rohita</name>
    <dbReference type="NCBI Taxonomy" id="84645"/>
    <lineage>
        <taxon>Eukaryota</taxon>
        <taxon>Metazoa</taxon>
        <taxon>Chordata</taxon>
        <taxon>Craniata</taxon>
        <taxon>Vertebrata</taxon>
        <taxon>Euteleostomi</taxon>
        <taxon>Actinopterygii</taxon>
        <taxon>Neopterygii</taxon>
        <taxon>Teleostei</taxon>
        <taxon>Ostariophysi</taxon>
        <taxon>Cypriniformes</taxon>
        <taxon>Cyprinidae</taxon>
        <taxon>Labeoninae</taxon>
        <taxon>Labeonini</taxon>
        <taxon>Labeo</taxon>
    </lineage>
</organism>
<evidence type="ECO:0000256" key="4">
    <source>
        <dbReference type="ARBA" id="ARBA00022452"/>
    </source>
</evidence>
<evidence type="ECO:0000256" key="5">
    <source>
        <dbReference type="ARBA" id="ARBA00022499"/>
    </source>
</evidence>
<dbReference type="CDD" id="cd07306">
    <property type="entry name" value="Porin3_VDAC"/>
    <property type="match status" value="1"/>
</dbReference>
<keyword evidence="3" id="KW-0813">Transport</keyword>
<evidence type="ECO:0000256" key="13">
    <source>
        <dbReference type="ARBA" id="ARBA00023114"/>
    </source>
</evidence>
<comment type="subunit">
    <text evidence="18">Interacts with ARMC12 in a TBC1D21-dependent manner. Interacts with MISFA.</text>
</comment>
<keyword evidence="12" id="KW-0406">Ion transport</keyword>
<feature type="signal peptide" evidence="21">
    <location>
        <begin position="1"/>
        <end position="18"/>
    </location>
</feature>
<comment type="caution">
    <text evidence="22">The sequence shown here is derived from an EMBL/GenBank/DDBJ whole genome shotgun (WGS) entry which is preliminary data.</text>
</comment>
<dbReference type="InterPro" id="IPR027246">
    <property type="entry name" value="Porin_Euk/Tom40"/>
</dbReference>
<evidence type="ECO:0000256" key="2">
    <source>
        <dbReference type="ARBA" id="ARBA00007780"/>
    </source>
</evidence>
<keyword evidence="7" id="KW-0812">Transmembrane</keyword>
<accession>A0ABQ8MIG9</accession>
<dbReference type="EMBL" id="JACTAM010000008">
    <property type="protein sequence ID" value="KAI2661976.1"/>
    <property type="molecule type" value="Genomic_DNA"/>
</dbReference>
<evidence type="ECO:0000256" key="14">
    <source>
        <dbReference type="ARBA" id="ARBA00023128"/>
    </source>
</evidence>
<keyword evidence="21" id="KW-0732">Signal</keyword>
<evidence type="ECO:0000256" key="7">
    <source>
        <dbReference type="ARBA" id="ARBA00022692"/>
    </source>
</evidence>
<sequence>MRGLRASAAFSFSLSSLALYRNTVRNIDTPNTHVCLGIGGRGMCSEKMLHQHPSPGSMLQQLPWRPPPSDLAHLIMSEKGHKQKEAHVKGSSESCHHCKPKTCAVFPAFCRTLDCQEACAAANMSVPPAYADLGKSAKDIFSKGYGFGAVKLDLKTKSQSGVEFSTGGSSNTDTGKAAGNLETKYKVNDLGLTLNQKWNTDNVLTTEVTLEDQLAKGLKVGLDTSFVPNTGKKSGKLKTGYKRDYMNVGCDIDFDLAGPTIHAAAVLGYEGWLAGYQMAFDTAKSKLAQNNFALGYKAGDFQLHTNVNDGTEFGGSIYQKVNDQLETAVNLAWTAGSNNTRFGIAAKYQLDKDSSISAKVNNASLVGVGYTQSLRPGVKLTLSALIDAKNFNAGGHKVGMGFELEV</sequence>
<keyword evidence="14" id="KW-0496">Mitochondrion</keyword>
<evidence type="ECO:0000256" key="1">
    <source>
        <dbReference type="ARBA" id="ARBA00004294"/>
    </source>
</evidence>
<dbReference type="Gene3D" id="2.40.160.10">
    <property type="entry name" value="Porin"/>
    <property type="match status" value="1"/>
</dbReference>
<comment type="catalytic activity">
    <reaction evidence="17">
        <text>K(+)(in) = K(+)(out)</text>
        <dbReference type="Rhea" id="RHEA:29463"/>
        <dbReference type="ChEBI" id="CHEBI:29103"/>
    </reaction>
</comment>
<evidence type="ECO:0000256" key="12">
    <source>
        <dbReference type="ARBA" id="ARBA00023065"/>
    </source>
</evidence>
<keyword evidence="4" id="KW-1134">Transmembrane beta strand</keyword>
<evidence type="ECO:0000313" key="23">
    <source>
        <dbReference type="Proteomes" id="UP000830375"/>
    </source>
</evidence>
<evidence type="ECO:0000256" key="16">
    <source>
        <dbReference type="ARBA" id="ARBA00024167"/>
    </source>
</evidence>
<protein>
    <recommendedName>
        <fullName evidence="20">Non-selective voltage-gated ion channel VDAC3</fullName>
    </recommendedName>
</protein>
<evidence type="ECO:0000256" key="11">
    <source>
        <dbReference type="ARBA" id="ARBA00022990"/>
    </source>
</evidence>
<keyword evidence="15" id="KW-0472">Membrane</keyword>
<comment type="similarity">
    <text evidence="2">Belongs to the eukaryotic mitochondrial porin family.</text>
</comment>
<evidence type="ECO:0000256" key="18">
    <source>
        <dbReference type="ARBA" id="ARBA00046980"/>
    </source>
</evidence>
<proteinExistence type="inferred from homology"/>
<gene>
    <name evidence="22" type="ORF">H4Q32_007694</name>
</gene>
<keyword evidence="5" id="KW-1017">Isopeptide bond</keyword>
<dbReference type="PRINTS" id="PR00185">
    <property type="entry name" value="EUKARYTPORIN"/>
</dbReference>
<dbReference type="Pfam" id="PF01459">
    <property type="entry name" value="Porin_3"/>
    <property type="match status" value="1"/>
</dbReference>
<dbReference type="InterPro" id="IPR023614">
    <property type="entry name" value="Porin_dom_sf"/>
</dbReference>